<sequence>MPRLGLRTNLEPEFLGNSSNGCLPRSSKDDFSSGFASCYRFRYLPTTPSLPYRDSLRNSQDETAMDIAIRVGSGAIVKQFLAMNLDLQDESRKVPFPFRYALDNEQYHISQIVLLDPRTTKDEKARLNLKRTFHAAVRVGDCIATETILSLDREKLASAGLQGEQALFDIIESYGQFTVPTFPLQMVDCLLSSCLEIDINLQNHEYRSALWHAVSTNDEKLIPAYSALTGSTYATVISAAYFHWLMQPRQATIAF</sequence>
<proteinExistence type="predicted"/>
<name>A0AAD6HST3_9EURO</name>
<evidence type="ECO:0000313" key="2">
    <source>
        <dbReference type="Proteomes" id="UP001215712"/>
    </source>
</evidence>
<protein>
    <submittedName>
        <fullName evidence="1">Uncharacterized protein</fullName>
    </submittedName>
</protein>
<evidence type="ECO:0000313" key="1">
    <source>
        <dbReference type="EMBL" id="KAJ5733818.1"/>
    </source>
</evidence>
<dbReference type="InterPro" id="IPR036770">
    <property type="entry name" value="Ankyrin_rpt-contain_sf"/>
</dbReference>
<keyword evidence="2" id="KW-1185">Reference proteome</keyword>
<comment type="caution">
    <text evidence="1">The sequence shown here is derived from an EMBL/GenBank/DDBJ whole genome shotgun (WGS) entry which is preliminary data.</text>
</comment>
<dbReference type="Proteomes" id="UP001215712">
    <property type="component" value="Unassembled WGS sequence"/>
</dbReference>
<accession>A0AAD6HST3</accession>
<gene>
    <name evidence="1" type="ORF">N7493_002604</name>
</gene>
<organism evidence="1 2">
    <name type="scientific">Penicillium malachiteum</name>
    <dbReference type="NCBI Taxonomy" id="1324776"/>
    <lineage>
        <taxon>Eukaryota</taxon>
        <taxon>Fungi</taxon>
        <taxon>Dikarya</taxon>
        <taxon>Ascomycota</taxon>
        <taxon>Pezizomycotina</taxon>
        <taxon>Eurotiomycetes</taxon>
        <taxon>Eurotiomycetidae</taxon>
        <taxon>Eurotiales</taxon>
        <taxon>Aspergillaceae</taxon>
        <taxon>Penicillium</taxon>
    </lineage>
</organism>
<reference evidence="1" key="2">
    <citation type="submission" date="2023-01" db="EMBL/GenBank/DDBJ databases">
        <authorList>
            <person name="Petersen C."/>
        </authorList>
    </citation>
    <scope>NUCLEOTIDE SEQUENCE</scope>
    <source>
        <strain evidence="1">IBT 17514</strain>
    </source>
</reference>
<reference evidence="1" key="1">
    <citation type="journal article" date="2023" name="IMA Fungus">
        <title>Comparative genomic study of the Penicillium genus elucidates a diverse pangenome and 15 lateral gene transfer events.</title>
        <authorList>
            <person name="Petersen C."/>
            <person name="Sorensen T."/>
            <person name="Nielsen M.R."/>
            <person name="Sondergaard T.E."/>
            <person name="Sorensen J.L."/>
            <person name="Fitzpatrick D.A."/>
            <person name="Frisvad J.C."/>
            <person name="Nielsen K.L."/>
        </authorList>
    </citation>
    <scope>NUCLEOTIDE SEQUENCE</scope>
    <source>
        <strain evidence="1">IBT 17514</strain>
    </source>
</reference>
<dbReference type="EMBL" id="JAQJAN010000003">
    <property type="protein sequence ID" value="KAJ5733818.1"/>
    <property type="molecule type" value="Genomic_DNA"/>
</dbReference>
<dbReference type="SUPFAM" id="SSF48403">
    <property type="entry name" value="Ankyrin repeat"/>
    <property type="match status" value="1"/>
</dbReference>
<dbReference type="Gene3D" id="1.25.40.20">
    <property type="entry name" value="Ankyrin repeat-containing domain"/>
    <property type="match status" value="1"/>
</dbReference>
<dbReference type="AlphaFoldDB" id="A0AAD6HST3"/>